<name>A0AAW1QBK1_9CHLO</name>
<evidence type="ECO:0000259" key="5">
    <source>
        <dbReference type="PROSITE" id="PS50076"/>
    </source>
</evidence>
<evidence type="ECO:0000256" key="3">
    <source>
        <dbReference type="ARBA" id="ARBA00023014"/>
    </source>
</evidence>
<feature type="compositionally biased region" description="Basic and acidic residues" evidence="4">
    <location>
        <begin position="286"/>
        <end position="297"/>
    </location>
</feature>
<dbReference type="PANTHER" id="PTHR44579:SF2">
    <property type="entry name" value="OS01G0730500 PROTEIN"/>
    <property type="match status" value="1"/>
</dbReference>
<evidence type="ECO:0000313" key="8">
    <source>
        <dbReference type="Proteomes" id="UP001438707"/>
    </source>
</evidence>
<dbReference type="PRINTS" id="PR00352">
    <property type="entry name" value="3FE4SFRDOXIN"/>
</dbReference>
<dbReference type="PANTHER" id="PTHR44579">
    <property type="entry name" value="OS01G0730500 PROTEIN"/>
    <property type="match status" value="1"/>
</dbReference>
<dbReference type="Proteomes" id="UP001438707">
    <property type="component" value="Unassembled WGS sequence"/>
</dbReference>
<dbReference type="EMBL" id="JALJOS010000062">
    <property type="protein sequence ID" value="KAK9818468.1"/>
    <property type="molecule type" value="Genomic_DNA"/>
</dbReference>
<dbReference type="PRINTS" id="PR00625">
    <property type="entry name" value="JDOMAIN"/>
</dbReference>
<dbReference type="SUPFAM" id="SSF46565">
    <property type="entry name" value="Chaperone J-domain"/>
    <property type="match status" value="1"/>
</dbReference>
<dbReference type="PROSITE" id="PS50076">
    <property type="entry name" value="DNAJ_2"/>
    <property type="match status" value="1"/>
</dbReference>
<dbReference type="Pfam" id="PF00226">
    <property type="entry name" value="DnaJ"/>
    <property type="match status" value="1"/>
</dbReference>
<evidence type="ECO:0000313" key="7">
    <source>
        <dbReference type="EMBL" id="KAK9818468.1"/>
    </source>
</evidence>
<keyword evidence="8" id="KW-1185">Reference proteome</keyword>
<keyword evidence="1" id="KW-0479">Metal-binding</keyword>
<dbReference type="SUPFAM" id="SSF54862">
    <property type="entry name" value="4Fe-4S ferredoxins"/>
    <property type="match status" value="1"/>
</dbReference>
<dbReference type="CDD" id="cd06257">
    <property type="entry name" value="DnaJ"/>
    <property type="match status" value="1"/>
</dbReference>
<dbReference type="AlphaFoldDB" id="A0AAW1QBK1"/>
<dbReference type="InterPro" id="IPR036869">
    <property type="entry name" value="J_dom_sf"/>
</dbReference>
<feature type="domain" description="J" evidence="5">
    <location>
        <begin position="60"/>
        <end position="124"/>
    </location>
</feature>
<dbReference type="InterPro" id="IPR001623">
    <property type="entry name" value="DnaJ_domain"/>
</dbReference>
<dbReference type="GO" id="GO:0009055">
    <property type="term" value="F:electron transfer activity"/>
    <property type="evidence" value="ECO:0007669"/>
    <property type="project" value="InterPro"/>
</dbReference>
<feature type="region of interest" description="Disordered" evidence="4">
    <location>
        <begin position="268"/>
        <end position="329"/>
    </location>
</feature>
<organism evidence="7 8">
    <name type="scientific">Apatococcus lobatus</name>
    <dbReference type="NCBI Taxonomy" id="904363"/>
    <lineage>
        <taxon>Eukaryota</taxon>
        <taxon>Viridiplantae</taxon>
        <taxon>Chlorophyta</taxon>
        <taxon>core chlorophytes</taxon>
        <taxon>Trebouxiophyceae</taxon>
        <taxon>Chlorellales</taxon>
        <taxon>Chlorellaceae</taxon>
        <taxon>Apatococcus</taxon>
    </lineage>
</organism>
<evidence type="ECO:0000259" key="6">
    <source>
        <dbReference type="PROSITE" id="PS51379"/>
    </source>
</evidence>
<comment type="caution">
    <text evidence="7">The sequence shown here is derived from an EMBL/GenBank/DDBJ whole genome shotgun (WGS) entry which is preliminary data.</text>
</comment>
<evidence type="ECO:0000256" key="2">
    <source>
        <dbReference type="ARBA" id="ARBA00023004"/>
    </source>
</evidence>
<proteinExistence type="predicted"/>
<accession>A0AAW1QBK1</accession>
<evidence type="ECO:0000256" key="4">
    <source>
        <dbReference type="SAM" id="MobiDB-lite"/>
    </source>
</evidence>
<gene>
    <name evidence="7" type="ORF">WJX74_007017</name>
</gene>
<dbReference type="GO" id="GO:0051536">
    <property type="term" value="F:iron-sulfur cluster binding"/>
    <property type="evidence" value="ECO:0007669"/>
    <property type="project" value="UniProtKB-KW"/>
</dbReference>
<dbReference type="SMART" id="SM00271">
    <property type="entry name" value="DnaJ"/>
    <property type="match status" value="1"/>
</dbReference>
<dbReference type="InterPro" id="IPR001080">
    <property type="entry name" value="3Fe4S_ferredoxin"/>
</dbReference>
<dbReference type="PROSITE" id="PS51379">
    <property type="entry name" value="4FE4S_FER_2"/>
    <property type="match status" value="1"/>
</dbReference>
<reference evidence="7 8" key="1">
    <citation type="journal article" date="2024" name="Nat. Commun.">
        <title>Phylogenomics reveals the evolutionary origins of lichenization in chlorophyte algae.</title>
        <authorList>
            <person name="Puginier C."/>
            <person name="Libourel C."/>
            <person name="Otte J."/>
            <person name="Skaloud P."/>
            <person name="Haon M."/>
            <person name="Grisel S."/>
            <person name="Petersen M."/>
            <person name="Berrin J.G."/>
            <person name="Delaux P.M."/>
            <person name="Dal Grande F."/>
            <person name="Keller J."/>
        </authorList>
    </citation>
    <scope>NUCLEOTIDE SEQUENCE [LARGE SCALE GENOMIC DNA]</scope>
    <source>
        <strain evidence="7 8">SAG 2145</strain>
    </source>
</reference>
<dbReference type="InterPro" id="IPR017896">
    <property type="entry name" value="4Fe4S_Fe-S-bd"/>
</dbReference>
<keyword evidence="3" id="KW-0411">Iron-sulfur</keyword>
<dbReference type="Pfam" id="PF13370">
    <property type="entry name" value="Fer4_13"/>
    <property type="match status" value="1"/>
</dbReference>
<protein>
    <submittedName>
        <fullName evidence="7">Uncharacterized protein</fullName>
    </submittedName>
</protein>
<dbReference type="Gene3D" id="1.10.287.110">
    <property type="entry name" value="DnaJ domain"/>
    <property type="match status" value="1"/>
</dbReference>
<evidence type="ECO:0000256" key="1">
    <source>
        <dbReference type="ARBA" id="ARBA00022723"/>
    </source>
</evidence>
<dbReference type="Gene3D" id="3.30.70.20">
    <property type="match status" value="1"/>
</dbReference>
<dbReference type="GO" id="GO:0005506">
    <property type="term" value="F:iron ion binding"/>
    <property type="evidence" value="ECO:0007669"/>
    <property type="project" value="InterPro"/>
</dbReference>
<sequence length="329" mass="36168">MAPLSVPAKSAASQFRAAVQPAHSCRRLCRRRERRSAASHGYAYAEANTDSATLNSDADDYYSILGVTSSATDKEIKKAYHSVMRQCHPDLVGEAEGSTFATVLNDIYETLSDVHKRAAYDNIFGFDEDAINPFKDQAESRDQVFVDEQTCIGCRNCVAVSPQTFAMEDEFGRARAEKQGVDTQANLQEAIDTCPVDCISFVSPSQLALLEVTMRRLDRQDAWILNSLGGTGENVFLEASMAWEKRRASIRSHAQGWFGGWSGAAAAGAHGTKRKGERNASGSGDTQRDRFRSRHDAAVTAAAAARRWRDYQSNKRRGSQLALPSIDQD</sequence>
<keyword evidence="2" id="KW-0408">Iron</keyword>
<feature type="domain" description="4Fe-4S ferredoxin-type" evidence="6">
    <location>
        <begin position="142"/>
        <end position="170"/>
    </location>
</feature>